<comment type="caution">
    <text evidence="8">The sequence shown here is derived from an EMBL/GenBank/DDBJ whole genome shotgun (WGS) entry which is preliminary data.</text>
</comment>
<dbReference type="InterPro" id="IPR002110">
    <property type="entry name" value="Ankyrin_rpt"/>
</dbReference>
<reference evidence="8 9" key="1">
    <citation type="submission" date="2019-05" db="EMBL/GenBank/DDBJ databases">
        <title>The compact genome of Giardia muris reveals important steps in the evolution of intestinal protozoan parasites.</title>
        <authorList>
            <person name="Xu F."/>
            <person name="Jimenez-Gonzalez A."/>
            <person name="Einarsson E."/>
            <person name="Astvaldsson A."/>
            <person name="Peirasmaki D."/>
            <person name="Eckmann L."/>
            <person name="Andersson J.O."/>
            <person name="Svard S.G."/>
            <person name="Jerlstrom-Hultqvist J."/>
        </authorList>
    </citation>
    <scope>NUCLEOTIDE SEQUENCE [LARGE SCALE GENOMIC DNA]</scope>
    <source>
        <strain evidence="8 9">Roberts-Thomson</strain>
    </source>
</reference>
<dbReference type="Proteomes" id="UP000315496">
    <property type="component" value="Chromosome 3"/>
</dbReference>
<dbReference type="VEuPathDB" id="GiardiaDB:GMRT_10857"/>
<keyword evidence="3" id="KW-0547">Nucleotide-binding</keyword>
<dbReference type="Pfam" id="PF00069">
    <property type="entry name" value="Pkinase"/>
    <property type="match status" value="1"/>
</dbReference>
<dbReference type="PROSITE" id="PS50011">
    <property type="entry name" value="PROTEIN_KINASE_DOM"/>
    <property type="match status" value="1"/>
</dbReference>
<feature type="domain" description="Protein kinase" evidence="7">
    <location>
        <begin position="12"/>
        <end position="283"/>
    </location>
</feature>
<dbReference type="EC" id="2.7.11.1" evidence="1"/>
<evidence type="ECO:0000256" key="2">
    <source>
        <dbReference type="ARBA" id="ARBA00022679"/>
    </source>
</evidence>
<keyword evidence="2" id="KW-0808">Transferase</keyword>
<dbReference type="AlphaFoldDB" id="A0A4Z1T0W9"/>
<dbReference type="PANTHER" id="PTHR43671">
    <property type="entry name" value="SERINE/THREONINE-PROTEIN KINASE NEK"/>
    <property type="match status" value="1"/>
</dbReference>
<protein>
    <recommendedName>
        <fullName evidence="1">non-specific serine/threonine protein kinase</fullName>
        <ecNumber evidence="1">2.7.11.1</ecNumber>
    </recommendedName>
</protein>
<dbReference type="GO" id="GO:0004674">
    <property type="term" value="F:protein serine/threonine kinase activity"/>
    <property type="evidence" value="ECO:0007669"/>
    <property type="project" value="UniProtKB-EC"/>
</dbReference>
<dbReference type="Pfam" id="PF12796">
    <property type="entry name" value="Ank_2"/>
    <property type="match status" value="1"/>
</dbReference>
<dbReference type="Gene3D" id="3.30.200.20">
    <property type="entry name" value="Phosphorylase Kinase, domain 1"/>
    <property type="match status" value="1"/>
</dbReference>
<evidence type="ECO:0000256" key="3">
    <source>
        <dbReference type="ARBA" id="ARBA00022741"/>
    </source>
</evidence>
<evidence type="ECO:0000256" key="6">
    <source>
        <dbReference type="PROSITE-ProRule" id="PRU00023"/>
    </source>
</evidence>
<evidence type="ECO:0000256" key="1">
    <source>
        <dbReference type="ARBA" id="ARBA00012513"/>
    </source>
</evidence>
<evidence type="ECO:0000313" key="9">
    <source>
        <dbReference type="Proteomes" id="UP000315496"/>
    </source>
</evidence>
<dbReference type="InterPro" id="IPR011009">
    <property type="entry name" value="Kinase-like_dom_sf"/>
</dbReference>
<dbReference type="SUPFAM" id="SSF48403">
    <property type="entry name" value="Ankyrin repeat"/>
    <property type="match status" value="1"/>
</dbReference>
<dbReference type="InterPro" id="IPR036770">
    <property type="entry name" value="Ankyrin_rpt-contain_sf"/>
</dbReference>
<dbReference type="SMART" id="SM00248">
    <property type="entry name" value="ANK"/>
    <property type="match status" value="4"/>
</dbReference>
<keyword evidence="5" id="KW-0067">ATP-binding</keyword>
<keyword evidence="6" id="KW-0040">ANK repeat</keyword>
<gene>
    <name evidence="8" type="ORF">GMRT_10857</name>
</gene>
<dbReference type="SUPFAM" id="SSF56112">
    <property type="entry name" value="Protein kinase-like (PK-like)"/>
    <property type="match status" value="1"/>
</dbReference>
<dbReference type="PANTHER" id="PTHR43671:SF13">
    <property type="entry name" value="SERINE_THREONINE-PROTEIN KINASE NEK2"/>
    <property type="match status" value="1"/>
</dbReference>
<accession>A0A4Z1T0W9</accession>
<evidence type="ECO:0000256" key="5">
    <source>
        <dbReference type="ARBA" id="ARBA00022840"/>
    </source>
</evidence>
<dbReference type="Gene3D" id="1.25.40.20">
    <property type="entry name" value="Ankyrin repeat-containing domain"/>
    <property type="match status" value="1"/>
</dbReference>
<keyword evidence="9" id="KW-1185">Reference proteome</keyword>
<feature type="repeat" description="ANK" evidence="6">
    <location>
        <begin position="516"/>
        <end position="548"/>
    </location>
</feature>
<keyword evidence="4 8" id="KW-0418">Kinase</keyword>
<organism evidence="8 9">
    <name type="scientific">Giardia muris</name>
    <dbReference type="NCBI Taxonomy" id="5742"/>
    <lineage>
        <taxon>Eukaryota</taxon>
        <taxon>Metamonada</taxon>
        <taxon>Diplomonadida</taxon>
        <taxon>Hexamitidae</taxon>
        <taxon>Giardiinae</taxon>
        <taxon>Giardia</taxon>
    </lineage>
</organism>
<dbReference type="OrthoDB" id="10261027at2759"/>
<evidence type="ECO:0000313" key="8">
    <source>
        <dbReference type="EMBL" id="TNJ27553.1"/>
    </source>
</evidence>
<name>A0A4Z1T0W9_GIAMU</name>
<dbReference type="InterPro" id="IPR050660">
    <property type="entry name" value="NEK_Ser/Thr_kinase"/>
</dbReference>
<dbReference type="PROSITE" id="PS50088">
    <property type="entry name" value="ANK_REPEAT"/>
    <property type="match status" value="1"/>
</dbReference>
<dbReference type="GO" id="GO:0005524">
    <property type="term" value="F:ATP binding"/>
    <property type="evidence" value="ECO:0007669"/>
    <property type="project" value="UniProtKB-KW"/>
</dbReference>
<evidence type="ECO:0000256" key="4">
    <source>
        <dbReference type="ARBA" id="ARBA00022777"/>
    </source>
</evidence>
<dbReference type="Gene3D" id="1.10.510.10">
    <property type="entry name" value="Transferase(Phosphotransferase) domain 1"/>
    <property type="match status" value="1"/>
</dbReference>
<dbReference type="EMBL" id="VDLU01000003">
    <property type="protein sequence ID" value="TNJ27553.1"/>
    <property type="molecule type" value="Genomic_DNA"/>
</dbReference>
<proteinExistence type="predicted"/>
<sequence length="608" mass="66914">MTLIQGDPRITFSFGELLHRDSQGRTHAAIERETGTPRACVEVSCRDLSARERRLVEAEALALCGLTHEYVVRHYMVYDWVGHEAVCLVTDFYQHTLLDMLRQARASGTYLPERVIWTIAAQVLAALLYCHLPRKGGAETTGRILHKNIRPASIYITGGTGSRDVQGLVCHLGAFGILNLTAESLVHQERVSMYSAPEVHKHGLYSEKSDVWELGIVLYEACAKKRPFTSVDRGALHATLVFSEYERIPGRYSNDLSEFIDAMLSPELSTRASVSDLLMHPKIAGKLEDAQHNADQRITGTLKKIREIQIGESQTRLQVSAIRDSGVCVLPRGTILSPTRPVGMRTSSVPQLNSPRVRMISTQRIKVTSPSLSTSMLGQSSHLYDVEGADNSAIAKLRAEVEQLAAENRQLRDALATRAPKPPMASVSRPLQFSTEAIERSIADLFIDLPDPESRKTVLMGAAEAGLVYVVSRLVETQARQQDAQGRTALMYAIQGGSLRCVELLVASEARMVDHHGRSALIYAIATKDIELVQLLVEQEASINLPSGVSPRDVAISTGDKKIIALLARDVYKDPTPIPPKFLTTEPVENDANLTESFSLNDPLTSDL</sequence>
<dbReference type="Pfam" id="PF00023">
    <property type="entry name" value="Ank"/>
    <property type="match status" value="1"/>
</dbReference>
<dbReference type="PROSITE" id="PS50297">
    <property type="entry name" value="ANK_REP_REGION"/>
    <property type="match status" value="1"/>
</dbReference>
<evidence type="ECO:0000259" key="7">
    <source>
        <dbReference type="PROSITE" id="PS50011"/>
    </source>
</evidence>
<dbReference type="InterPro" id="IPR000719">
    <property type="entry name" value="Prot_kinase_dom"/>
</dbReference>